<evidence type="ECO:0000256" key="8">
    <source>
        <dbReference type="ARBA" id="ARBA00022989"/>
    </source>
</evidence>
<dbReference type="FunFam" id="1.10.287.3510:FF:000001">
    <property type="entry name" value="NADH-quinone oxidoreductase subunit K"/>
    <property type="match status" value="1"/>
</dbReference>
<dbReference type="STRING" id="1193502.SHALO_0505"/>
<keyword evidence="6 10" id="KW-0874">Quinone</keyword>
<accession>A0A1D7TH01</accession>
<name>A0A1D7TH01_9BACT</name>
<keyword evidence="7 10" id="KW-1278">Translocase</keyword>
<dbReference type="RefSeq" id="WP_069477239.1">
    <property type="nucleotide sequence ID" value="NZ_CP017111.1"/>
</dbReference>
<dbReference type="GO" id="GO:0050136">
    <property type="term" value="F:NADH dehydrogenase (quinone) (non-electrogenic) activity"/>
    <property type="evidence" value="ECO:0007669"/>
    <property type="project" value="UniProtKB-UniRule"/>
</dbReference>
<dbReference type="GO" id="GO:0048038">
    <property type="term" value="F:quinone binding"/>
    <property type="evidence" value="ECO:0007669"/>
    <property type="project" value="UniProtKB-KW"/>
</dbReference>
<sequence length="106" mass="11752">MIANTLFGYIVVAMVLFSIGLLGVISRKNIFVIYMSIELMLNAVNLMFVALSNYHHDMGGHVMAMLIIAIAAAEAGVFLSLIIVLYRRKKSLDSDIFRTLSQKEAV</sequence>
<keyword evidence="5 10" id="KW-0812">Transmembrane</keyword>
<keyword evidence="11" id="KW-0560">Oxidoreductase</keyword>
<evidence type="ECO:0000313" key="12">
    <source>
        <dbReference type="Proteomes" id="UP000094609"/>
    </source>
</evidence>
<evidence type="ECO:0000256" key="4">
    <source>
        <dbReference type="ARBA" id="ARBA00022448"/>
    </source>
</evidence>
<dbReference type="KEGG" id="shal:SHALO_0505"/>
<evidence type="ECO:0000313" key="11">
    <source>
        <dbReference type="EMBL" id="AOO64295.1"/>
    </source>
</evidence>
<dbReference type="InterPro" id="IPR039428">
    <property type="entry name" value="NUOK/Mnh_C1-like"/>
</dbReference>
<keyword evidence="4 10" id="KW-0813">Transport</keyword>
<comment type="subunit">
    <text evidence="10">NDH-1 is composed of 14 different subunits. Subunits NuoA, H, J, K, L, M, N constitute the membrane sector of the complex.</text>
</comment>
<keyword evidence="10" id="KW-1003">Cell membrane</keyword>
<evidence type="ECO:0000256" key="7">
    <source>
        <dbReference type="ARBA" id="ARBA00022967"/>
    </source>
</evidence>
<dbReference type="GO" id="GO:0042773">
    <property type="term" value="P:ATP synthesis coupled electron transport"/>
    <property type="evidence" value="ECO:0007669"/>
    <property type="project" value="InterPro"/>
</dbReference>
<dbReference type="EMBL" id="CP017111">
    <property type="protein sequence ID" value="AOO64295.1"/>
    <property type="molecule type" value="Genomic_DNA"/>
</dbReference>
<feature type="transmembrane region" description="Helical" evidence="10">
    <location>
        <begin position="31"/>
        <end position="51"/>
    </location>
</feature>
<keyword evidence="10" id="KW-0520">NAD</keyword>
<dbReference type="Pfam" id="PF00420">
    <property type="entry name" value="Oxidored_q2"/>
    <property type="match status" value="1"/>
</dbReference>
<keyword evidence="10 11" id="KW-0830">Ubiquinone</keyword>
<evidence type="ECO:0000256" key="9">
    <source>
        <dbReference type="ARBA" id="ARBA00023136"/>
    </source>
</evidence>
<feature type="transmembrane region" description="Helical" evidence="10">
    <location>
        <begin position="63"/>
        <end position="86"/>
    </location>
</feature>
<evidence type="ECO:0000256" key="6">
    <source>
        <dbReference type="ARBA" id="ARBA00022719"/>
    </source>
</evidence>
<dbReference type="GO" id="GO:0030964">
    <property type="term" value="C:NADH dehydrogenase complex"/>
    <property type="evidence" value="ECO:0007669"/>
    <property type="project" value="TreeGrafter"/>
</dbReference>
<dbReference type="GO" id="GO:0005886">
    <property type="term" value="C:plasma membrane"/>
    <property type="evidence" value="ECO:0007669"/>
    <property type="project" value="UniProtKB-SubCell"/>
</dbReference>
<evidence type="ECO:0000256" key="1">
    <source>
        <dbReference type="ARBA" id="ARBA00002378"/>
    </source>
</evidence>
<organism evidence="11 12">
    <name type="scientific">Sulfurospirillum halorespirans DSM 13726</name>
    <dbReference type="NCBI Taxonomy" id="1193502"/>
    <lineage>
        <taxon>Bacteria</taxon>
        <taxon>Pseudomonadati</taxon>
        <taxon>Campylobacterota</taxon>
        <taxon>Epsilonproteobacteria</taxon>
        <taxon>Campylobacterales</taxon>
        <taxon>Sulfurospirillaceae</taxon>
        <taxon>Sulfurospirillum</taxon>
    </lineage>
</organism>
<evidence type="ECO:0000256" key="10">
    <source>
        <dbReference type="HAMAP-Rule" id="MF_01456"/>
    </source>
</evidence>
<evidence type="ECO:0000256" key="3">
    <source>
        <dbReference type="ARBA" id="ARBA00010519"/>
    </source>
</evidence>
<dbReference type="EC" id="7.1.1.-" evidence="10"/>
<comment type="similarity">
    <text evidence="3 10">Belongs to the complex I subunit 4L family.</text>
</comment>
<dbReference type="PANTHER" id="PTHR11434:SF16">
    <property type="entry name" value="NADH-UBIQUINONE OXIDOREDUCTASE CHAIN 4L"/>
    <property type="match status" value="1"/>
</dbReference>
<dbReference type="PATRIC" id="fig|1193502.14.peg.515"/>
<evidence type="ECO:0000256" key="2">
    <source>
        <dbReference type="ARBA" id="ARBA00004141"/>
    </source>
</evidence>
<dbReference type="Proteomes" id="UP000094609">
    <property type="component" value="Chromosome"/>
</dbReference>
<comment type="catalytic activity">
    <reaction evidence="10">
        <text>a quinone + NADH + 5 H(+)(in) = a quinol + NAD(+) + 4 H(+)(out)</text>
        <dbReference type="Rhea" id="RHEA:57888"/>
        <dbReference type="ChEBI" id="CHEBI:15378"/>
        <dbReference type="ChEBI" id="CHEBI:24646"/>
        <dbReference type="ChEBI" id="CHEBI:57540"/>
        <dbReference type="ChEBI" id="CHEBI:57945"/>
        <dbReference type="ChEBI" id="CHEBI:132124"/>
    </reaction>
</comment>
<dbReference type="Gene3D" id="1.10.287.3510">
    <property type="match status" value="1"/>
</dbReference>
<dbReference type="PANTHER" id="PTHR11434">
    <property type="entry name" value="NADH-UBIQUINONE OXIDOREDUCTASE SUBUNIT ND4L"/>
    <property type="match status" value="1"/>
</dbReference>
<reference evidence="12" key="1">
    <citation type="submission" date="2016-08" db="EMBL/GenBank/DDBJ databases">
        <title>Complete genome sequence of the organohalide-respiring Epsilonproteobacterium Sulfurospirillum halorespirans.</title>
        <authorList>
            <person name="Goris T."/>
            <person name="Zimmermann J."/>
            <person name="Schenz B."/>
            <person name="Lemos M."/>
            <person name="Hackermueller J."/>
            <person name="Diekert G."/>
        </authorList>
    </citation>
    <scope>NUCLEOTIDE SEQUENCE [LARGE SCALE GENOMIC DNA]</scope>
    <source>
        <strain>DSM 13726</strain>
        <strain evidence="12">PCE-M2</strain>
    </source>
</reference>
<gene>
    <name evidence="10" type="primary">nuoK</name>
    <name evidence="11" type="ORF">SHALO_0505</name>
</gene>
<keyword evidence="9 10" id="KW-0472">Membrane</keyword>
<dbReference type="InterPro" id="IPR001133">
    <property type="entry name" value="NADH_UbQ_OxRdtase_chain4L/K"/>
</dbReference>
<dbReference type="AlphaFoldDB" id="A0A1D7TH01"/>
<comment type="function">
    <text evidence="1 10">NDH-1 shuttles electrons from NADH, via FMN and iron-sulfur (Fe-S) centers, to quinones in the respiratory chain. The immediate electron acceptor for the enzyme in this species is believed to be ubiquinone. Couples the redox reaction to proton translocation (for every two electrons transferred, four hydrogen ions are translocated across the cytoplasmic membrane), and thus conserves the redox energy in a proton gradient.</text>
</comment>
<comment type="subcellular location">
    <subcellularLocation>
        <location evidence="10">Cell membrane</location>
        <topology evidence="10">Multi-pass membrane protein</topology>
    </subcellularLocation>
    <subcellularLocation>
        <location evidence="2">Membrane</location>
        <topology evidence="2">Multi-pass membrane protein</topology>
    </subcellularLocation>
</comment>
<keyword evidence="12" id="KW-1185">Reference proteome</keyword>
<proteinExistence type="inferred from homology"/>
<evidence type="ECO:0000256" key="5">
    <source>
        <dbReference type="ARBA" id="ARBA00022692"/>
    </source>
</evidence>
<feature type="transmembrane region" description="Helical" evidence="10">
    <location>
        <begin position="6"/>
        <end position="24"/>
    </location>
</feature>
<dbReference type="HAMAP" id="MF_01456">
    <property type="entry name" value="NDH1_NuoK"/>
    <property type="match status" value="1"/>
</dbReference>
<dbReference type="NCBIfam" id="NF004320">
    <property type="entry name" value="PRK05715.1-2"/>
    <property type="match status" value="1"/>
</dbReference>
<keyword evidence="8 10" id="KW-1133">Transmembrane helix</keyword>
<protein>
    <recommendedName>
        <fullName evidence="10">NADH-quinone oxidoreductase subunit K</fullName>
        <ecNumber evidence="10">7.1.1.-</ecNumber>
    </recommendedName>
    <alternativeName>
        <fullName evidence="10">NADH dehydrogenase I subunit K</fullName>
    </alternativeName>
    <alternativeName>
        <fullName evidence="10">NDH-1 subunit K</fullName>
    </alternativeName>
</protein>